<dbReference type="GO" id="GO:0008237">
    <property type="term" value="F:metallopeptidase activity"/>
    <property type="evidence" value="ECO:0007669"/>
    <property type="project" value="InterPro"/>
</dbReference>
<dbReference type="Pfam" id="PF18760">
    <property type="entry name" value="ART-PolyVal"/>
    <property type="match status" value="1"/>
</dbReference>
<evidence type="ECO:0000259" key="3">
    <source>
        <dbReference type="Pfam" id="PF18760"/>
    </source>
</evidence>
<dbReference type="Proteomes" id="UP000258344">
    <property type="component" value="Segment"/>
</dbReference>
<evidence type="ECO:0000256" key="2">
    <source>
        <dbReference type="SAM" id="MobiDB-lite"/>
    </source>
</evidence>
<feature type="region of interest" description="Disordered" evidence="2">
    <location>
        <begin position="1387"/>
        <end position="1444"/>
    </location>
</feature>
<dbReference type="Gene3D" id="3.30.70.2440">
    <property type="match status" value="2"/>
</dbReference>
<reference evidence="5 6" key="1">
    <citation type="journal article" date="2014" name="Front. Microbiol.">
        <title>Comparative genomics defines the core genome of the growing N4-like phage genus and identifies N4-like Roseophage specific genes.</title>
        <authorList>
            <person name="Chan J.Z."/>
            <person name="Millard A.D."/>
            <person name="Mann N.H."/>
            <person name="Schafer H."/>
        </authorList>
    </citation>
    <scope>NUCLEOTIDE SEQUENCE [LARGE SCALE GENOMIC DNA]</scope>
</reference>
<feature type="region of interest" description="Disordered" evidence="2">
    <location>
        <begin position="2655"/>
        <end position="2679"/>
    </location>
</feature>
<feature type="compositionally biased region" description="Basic and acidic residues" evidence="2">
    <location>
        <begin position="871"/>
        <end position="881"/>
    </location>
</feature>
<sequence>MNDRVTPSVDEEIEATLAQAPDLRDRQVQDTLAVANKRGNDLADTELSTDLREMSVSGLRMKYGNDVANNRHRLVRGEERLNTSDDVDTAASDLFVSASTGAYRSLGQAGILADSYARAWLNPEGGSGAERAAPLMQAHAEIVAGMQEMNLSDELQGKRYFEGIEGQLDEQDSEAQYQRDIEAGKSETIAKWQREGRNAVNAGQRYLRDPGLLSNTIAESVGDMVFTAPLGGVAGKAAMQAAGVATKSVLAQRVAGTMAISATTGFPELGNVYSETVTDVMGIETEKLLATSPVMQAMLDEDPTMTPEEAKVQLAGLAAETALLRQVPSTMAIGFITSRFEALGPLAFRGQGVASNLLQIAGEGVEELGQEGTSVYNRNIAVEDYAAIGRDSMEGVGTGAGVGFVAGVGTAGTMGAPAVALGTARNAANALFAETVPGEGSRASRAADATGRALAPVGEAVGAAAAPVARAAGAVVNEGLNRIDDSTDNKEVRQNVQTTIDVTEALRTEAANGTIDPKVTEVIDAPDAREAPEGFSDVAGGGRNIVESLTGIMAKMGTRRFKPTDQDVVYAADMVNRLESIVGSLPQDQQKAVGRLMSTKMVQNIRERAAAVDLNDEGADTSTSSVVNVARTNPGNMNPDVGNNLLEDNERDVSPEDAKYIRVSSRLAEIINRNVESQAELSEGENISLKPGSRPKTQEKTIKGVSRQIFTEGRNDPKVRKGYRSINDFGRDLVLAAQAVAQTGIFPKDAAIINQKGQVVTAGVVAKELRNFAQHMVNKVTALNESAANNVTTESGNVVAPTVDFQALMNGELRTTEGNKTSIKGVWYSPTNEKSAALALQVEQDANALIDTYNLLLQEFPEFFDADAKPMENIEVAKPDPKPTGIEEVSGQETDEQNPQTQEQTETPTAIDETEGATEVEEDTQASRRKKAYENISDEALADQITFAEKQVAEARKRLNRLIARETRNPGTETGPIQKFEKLLAERQEDLDTLNEILNDRTDELPDNFNVPEGATLTAGEPQLMQLYHGTGSRFEQFDVRKVGKNLKDKSGLFFTNSLELARDYAKLSNLKGGNDPHVKEVAVDLQKPMEIDVPGQRPDQFWINNQKDLNGLMVQGGYDGAIVRGLDGEIMVVKRDASGVTILQQDIDQPTAVEEDGESRSDELSDEASDERSESEPEEGNEEGGESLSDEQEYQQVYELLTTPEMWPEGPRKRLDEQKTAFRRAARSLIKEYFGNKLARREKGIVMYPAEVMNDAGMADDESNQIFLSDELWDVEKQELTRLGKAVVIHEMAHIIDFSEKSFGDVDREISARVSFDQDGAITAEFELLKDRGDWVRGRYDYAVGQDSDTQRRREIFAIISELWFSKDPSLMDGMNKAKELMEEVYGPRERDTVGTPAESTEVSEGDAIDVPSTTEEPGDGTPEEAQVSPAADENFPTKGGEAPVKGIDDLAAREGMNQEHITVARELKAEIGRRLNARLQRKVKNSGKVATFAEHFLSGKFFKQFKMIALMNPETQAYDNQVIEMATIAIVDFITSAAAIDPRKLDDTLEDRGLTMNDVEESSLQAILNGLPASQVKDQLASDFMRLMNRSENKDRPVNELEGLAQGFAAEMITIMDEMDIVSVDKIKLSGATSVSAGLGGSVEITPPNADEALTITVTGDKLTTLQQRIRNAGGERVTNTARESIFNDVRATYSIGEKIKTVPVKGERSDVRLSSLITKAVKKMQDTGHRANVNRGTILGALGEDGLEKWLGFVPDATTIAHPILRKSALGKNATVRLNIIEVNEIMSALGDNIQALIYYPVGITKVGRHQYQGPNPQANKLLRFFASPTWSTVDTNDKADMDGFWLGIAQASGLFKVEKRNETEVLSEVKEAFEAKFRPAVDMTKAILTGGEVDVDTYIEALQSDDPAVLGAIEAMVSMELALESGETSFETSLSFELDGLTNGAANMMVNFGHGLIAAEEWENFNRIGLFLGKIGRTVNDYFGSKQTTDLYEQVAQRTDDLLAAAGTDLKPWQRKQRAAAKRLAWAFSESERVETPDGSIEYRMTRSSAKNPMTKVNYGSGVQGVASGVAGDMLLDFYEKAQGMGENQSYEEYFYPEIREDMANMGLFLPKNPDKNFVFPIDQVNKFKTAVQFTIGQALTDATREVLGPRIEQLNDMLVLVTNMQNAYVQRMYDKAIADAVKEAGVRSPAQLPRATFERIQKEMYQLTPIFRSDDQTLAIGGFDKKLTDMRVSSNMDEGIRTPARMPLPDDIGVKALPFMVIGSGDAMMMNFFFGSDNAPEDVLGVFDGLDVPVTKIRDYSPQINEAVNKSWKRDVLGMALQNFESFLERVDDPATFEAAAADVLGNFKKKTVVAANWKELHEQLKERYKENKARKKIIAQMQKSVDQMGGGGIGFSEDGSEWNRTETNARIELEMKDPGSNINDRAETKTPVTVSDARTVLKVTKWTQNEKQTVDILKPLLGDTRVIFGTLDQLNQWKWENMPDDGSVLRARGTYDAKNDIIYITTKSNETILHEMVHAATYGKVLEHYEGKKNPAVERLEDLARQFVEIESDNKAVLRAQSVMNRRFVKGKPQDKASAINEFMAYALSNQGVRRTLENEQANILKKISDAVVKLMRRIMGGVRQDMFSHTVFNTRVLFGDNDGGTGGGGVIVSGGGNNGDGGGNGGPPQTDDPFHNFTNYWINTLRDWIADKASDEQVQRTSLELANAQRVIDDLRQAGLLHNTRDQATFKAIYGIMLSEMKLTPQSRIQLTRVFQHILDNLDPQMFGEGTEANNIYSAVVNTLSDKDATPGHAVAVLFGLSQTSTRMKAVMEQIPQPTGDNSIQGTLPAFMQKMTAFTMQKLTASLDADTKPPKEVLDLIAATIVDHDVNEEYRVLSHITTNLENADNYVSGAFSSVSGMMREKNADIQASTRNTAVKLLMGTVTVAGTNLLSREGAALTGEASKRFVNQFEGWKVLIPFQELVTEMVGTDRQNERITALLDKINAGIAGMRQAFREDLPGILERVFQTPPSKEQWKSMFNTLAKTDVYSVLDVNNMQNSMKVMEERSTRQTMLNNIENEIRTKLNQSNADAAIQKGEQLANFMSNGIVGKMLMRNAYAIMNGLEGSIPAEVEGLLDRWISIKAIDVMDPSTREDVVQLWQNDPNAIVAIVTYLQQLSEQEEAKEPSNQARLNAWKGYIPNEGGKNLQIVVALDESEREMNRKGYKKLGAYTGDASSVFPKSYYISNVRRQGAYTQGALQNVANTYRGVDTSNGLSVTGNTAGYISNEDGLVPGLVNDQLRESTTVENEQENVMPVHAEDGSIQGFELSVSKDVMDLHSGREENLAVMMGAWAGRQVEENLAAEYNKTLADELKKVWDQRERGSESTFVDFKESEDPIHKDTWSLVPQTTKVYLENIFGSDGVMIPRSMINLSVGYREASITDMWNGKSRMPDQVQKAVRVSTERLLGRSAMRWLSAGEEGFQGIVATAKDIIVVRSLIVPAMNMRSNAIQLMNAGVPHKTMVKDFRSKLAEIEEYNNNEVKIKELQAQLLLAGNNQQRRTVIEDKIRVIEDLNKRMTIAPMIEAGAYKQLSEGITDLDVAITSGKLAEYMERLADKLPVGGGIVKIGMVSKSTDMYKAANRATQYGDFLAKSIYYDHLIKQGVSESQAITRMNEEFVNFTPAPGRTRSYLERMGLLWFPSFKLRIAKIAMKQIRENPVRSLALNMMLPDIGSPIQDNIFQVMIEGRLDYATGMEMLFAAPELNPWYNLMLD</sequence>
<organism evidence="5 6">
    <name type="scientific">Roseovarius sp. 217 phage 1</name>
    <dbReference type="NCBI Taxonomy" id="874471"/>
    <lineage>
        <taxon>Viruses</taxon>
        <taxon>Duplodnaviria</taxon>
        <taxon>Heunggongvirae</taxon>
        <taxon>Uroviricota</taxon>
        <taxon>Caudoviricetes</taxon>
        <taxon>Schitoviridae</taxon>
        <taxon>Rhodovirinae</taxon>
        <taxon>Plymouthvirus</taxon>
        <taxon>Roseovarius Plymouth podovirus 1</taxon>
    </lineage>
</organism>
<protein>
    <submittedName>
        <fullName evidence="5">N4 vRNAP-like protein</fullName>
    </submittedName>
</protein>
<proteinExistence type="predicted"/>
<feature type="compositionally biased region" description="Gly residues" evidence="2">
    <location>
        <begin position="2655"/>
        <end position="2673"/>
    </location>
</feature>
<feature type="coiled-coil region" evidence="1">
    <location>
        <begin position="938"/>
        <end position="997"/>
    </location>
</feature>
<feature type="region of interest" description="Disordered" evidence="2">
    <location>
        <begin position="681"/>
        <end position="700"/>
    </location>
</feature>
<dbReference type="Gene3D" id="3.40.390.10">
    <property type="entry name" value="Collagenase (Catalytic Domain)"/>
    <property type="match status" value="1"/>
</dbReference>
<feature type="domain" description="Virion DNA-directed RNA polymerase" evidence="4">
    <location>
        <begin position="2259"/>
        <end position="2395"/>
    </location>
</feature>
<feature type="region of interest" description="Disordered" evidence="2">
    <location>
        <begin position="1145"/>
        <end position="1192"/>
    </location>
</feature>
<feature type="region of interest" description="Disordered" evidence="2">
    <location>
        <begin position="871"/>
        <end position="930"/>
    </location>
</feature>
<feature type="compositionally biased region" description="Low complexity" evidence="2">
    <location>
        <begin position="897"/>
        <end position="909"/>
    </location>
</feature>
<feature type="domain" description="ART-PolyVal-like" evidence="3">
    <location>
        <begin position="1023"/>
        <end position="1096"/>
    </location>
</feature>
<dbReference type="Pfam" id="PF21769">
    <property type="entry name" value="vRNAP_dom"/>
    <property type="match status" value="1"/>
</dbReference>
<keyword evidence="1" id="KW-0175">Coiled coil</keyword>
<name>E3PZA5_9CAUD</name>
<evidence type="ECO:0000259" key="4">
    <source>
        <dbReference type="Pfam" id="PF21769"/>
    </source>
</evidence>
<feature type="compositionally biased region" description="Acidic residues" evidence="2">
    <location>
        <begin position="912"/>
        <end position="924"/>
    </location>
</feature>
<dbReference type="InterPro" id="IPR049522">
    <property type="entry name" value="ART-PolyVal_dom"/>
</dbReference>
<feature type="compositionally biased region" description="Acidic residues" evidence="2">
    <location>
        <begin position="1177"/>
        <end position="1192"/>
    </location>
</feature>
<evidence type="ECO:0000313" key="6">
    <source>
        <dbReference type="Proteomes" id="UP000258344"/>
    </source>
</evidence>
<dbReference type="EMBL" id="FR682616">
    <property type="protein sequence ID" value="CBW47056.1"/>
    <property type="molecule type" value="Genomic_DNA"/>
</dbReference>
<evidence type="ECO:0000256" key="1">
    <source>
        <dbReference type="SAM" id="Coils"/>
    </source>
</evidence>
<dbReference type="InterPro" id="IPR049432">
    <property type="entry name" value="vRNAP_dom"/>
</dbReference>
<feature type="region of interest" description="Disordered" evidence="2">
    <location>
        <begin position="629"/>
        <end position="653"/>
    </location>
</feature>
<evidence type="ECO:0000313" key="5">
    <source>
        <dbReference type="EMBL" id="CBW47056.1"/>
    </source>
</evidence>
<accession>E3PZA5</accession>
<dbReference type="InterPro" id="IPR024079">
    <property type="entry name" value="MetalloPept_cat_dom_sf"/>
</dbReference>